<reference evidence="2 3" key="2">
    <citation type="submission" date="2023-06" db="EMBL/GenBank/DDBJ databases">
        <title>The Gram-positive Non-spore-bearing Anaerobic Bacilli of Human Feces.</title>
        <authorList>
            <person name="Eggerth A.H."/>
        </authorList>
    </citation>
    <scope>NUCLEOTIDE SEQUENCE [LARGE SCALE GENOMIC DNA]</scope>
    <source>
        <strain evidence="2 3">CBA3108</strain>
    </source>
</reference>
<evidence type="ECO:0008006" key="4">
    <source>
        <dbReference type="Google" id="ProtNLM"/>
    </source>
</evidence>
<name>A0ABY7R1M5_9ACTN</name>
<keyword evidence="3" id="KW-1185">Reference proteome</keyword>
<dbReference type="RefSeq" id="WP_271419314.1">
    <property type="nucleotide sequence ID" value="NZ_CP115668.1"/>
</dbReference>
<protein>
    <recommendedName>
        <fullName evidence="4">Toxin-antitoxin system, antitoxin component, ribbon-helix-helix domain protein</fullName>
    </recommendedName>
</protein>
<dbReference type="EMBL" id="CP115668">
    <property type="protein sequence ID" value="WCC81136.1"/>
    <property type="molecule type" value="Genomic_DNA"/>
</dbReference>
<evidence type="ECO:0000256" key="1">
    <source>
        <dbReference type="SAM" id="MobiDB-lite"/>
    </source>
</evidence>
<feature type="region of interest" description="Disordered" evidence="1">
    <location>
        <begin position="1"/>
        <end position="33"/>
    </location>
</feature>
<organism evidence="2 3">
    <name type="scientific">Cutibacterium equinum</name>
    <dbReference type="NCBI Taxonomy" id="3016342"/>
    <lineage>
        <taxon>Bacteria</taxon>
        <taxon>Bacillati</taxon>
        <taxon>Actinomycetota</taxon>
        <taxon>Actinomycetes</taxon>
        <taxon>Propionibacteriales</taxon>
        <taxon>Propionibacteriaceae</taxon>
        <taxon>Cutibacterium</taxon>
    </lineage>
</organism>
<dbReference type="Proteomes" id="UP001212097">
    <property type="component" value="Chromosome"/>
</dbReference>
<reference evidence="2 3" key="1">
    <citation type="submission" date="2023-01" db="EMBL/GenBank/DDBJ databases">
        <authorList>
            <person name="Lee S.H."/>
            <person name="Jung H.S."/>
            <person name="Yun J.U."/>
        </authorList>
    </citation>
    <scope>NUCLEOTIDE SEQUENCE [LARGE SCALE GENOMIC DNA]</scope>
    <source>
        <strain evidence="2 3">CBA3108</strain>
    </source>
</reference>
<accession>A0ABY7R1M5</accession>
<sequence length="79" mass="9020">MVHRWASEAESGFEGLQVEPFEGRPWDDIETEPLEPHTIRVSATVWRLIEQDASRQGITVSAWTRQALTREVTQTLKAS</sequence>
<gene>
    <name evidence="2" type="ORF">O6R08_07770</name>
</gene>
<proteinExistence type="predicted"/>
<evidence type="ECO:0000313" key="3">
    <source>
        <dbReference type="Proteomes" id="UP001212097"/>
    </source>
</evidence>
<evidence type="ECO:0000313" key="2">
    <source>
        <dbReference type="EMBL" id="WCC81136.1"/>
    </source>
</evidence>